<accession>A0ACC2F816</accession>
<dbReference type="Proteomes" id="UP001157502">
    <property type="component" value="Chromosome 32"/>
</dbReference>
<evidence type="ECO:0000313" key="1">
    <source>
        <dbReference type="EMBL" id="KAJ7987531.1"/>
    </source>
</evidence>
<sequence>MFFPSSRSGPRVEPELRRWVLGMQGRPTPPTSSRLPGAVHRAWVRGRLGVPLSRRHYGPGAGPTRPN</sequence>
<comment type="caution">
    <text evidence="1">The sequence shown here is derived from an EMBL/GenBank/DDBJ whole genome shotgun (WGS) entry which is preliminary data.</text>
</comment>
<proteinExistence type="predicted"/>
<name>A0ACC2F816_DALPE</name>
<dbReference type="EMBL" id="CM055759">
    <property type="protein sequence ID" value="KAJ7987531.1"/>
    <property type="molecule type" value="Genomic_DNA"/>
</dbReference>
<keyword evidence="2" id="KW-1185">Reference proteome</keyword>
<protein>
    <submittedName>
        <fullName evidence="1">Uncharacterized protein</fullName>
    </submittedName>
</protein>
<evidence type="ECO:0000313" key="2">
    <source>
        <dbReference type="Proteomes" id="UP001157502"/>
    </source>
</evidence>
<gene>
    <name evidence="1" type="ORF">DPEC_G00327460</name>
</gene>
<organism evidence="1 2">
    <name type="scientific">Dallia pectoralis</name>
    <name type="common">Alaska blackfish</name>
    <dbReference type="NCBI Taxonomy" id="75939"/>
    <lineage>
        <taxon>Eukaryota</taxon>
        <taxon>Metazoa</taxon>
        <taxon>Chordata</taxon>
        <taxon>Craniata</taxon>
        <taxon>Vertebrata</taxon>
        <taxon>Euteleostomi</taxon>
        <taxon>Actinopterygii</taxon>
        <taxon>Neopterygii</taxon>
        <taxon>Teleostei</taxon>
        <taxon>Protacanthopterygii</taxon>
        <taxon>Esociformes</taxon>
        <taxon>Umbridae</taxon>
        <taxon>Dallia</taxon>
    </lineage>
</organism>
<reference evidence="1" key="1">
    <citation type="submission" date="2021-05" db="EMBL/GenBank/DDBJ databases">
        <authorList>
            <person name="Pan Q."/>
            <person name="Jouanno E."/>
            <person name="Zahm M."/>
            <person name="Klopp C."/>
            <person name="Cabau C."/>
            <person name="Louis A."/>
            <person name="Berthelot C."/>
            <person name="Parey E."/>
            <person name="Roest Crollius H."/>
            <person name="Montfort J."/>
            <person name="Robinson-Rechavi M."/>
            <person name="Bouchez O."/>
            <person name="Lampietro C."/>
            <person name="Lopez Roques C."/>
            <person name="Donnadieu C."/>
            <person name="Postlethwait J."/>
            <person name="Bobe J."/>
            <person name="Dillon D."/>
            <person name="Chandos A."/>
            <person name="von Hippel F."/>
            <person name="Guiguen Y."/>
        </authorList>
    </citation>
    <scope>NUCLEOTIDE SEQUENCE</scope>
    <source>
        <strain evidence="1">YG-Jan2019</strain>
    </source>
</reference>